<dbReference type="RefSeq" id="WP_008824828.1">
    <property type="nucleotide sequence ID" value="NZ_AFNU02000004.1"/>
</dbReference>
<sequence length="318" mass="36423">MDLFEIANVNKQVIDDEIYNIITEDELLSYDQKQFILDLTINQGKKLRPLFTIIGSYFGNKEVAHIYKYASIFELVHTATLIHDDVIDHAETRRGIPSLHITTDKYTAIMLGNYVMSMCAELISKYNIEEDYYSYMSLTDLCHSEIMQQDFLYNFDVSLKEYIEKTKNKTALLIAASLISGASIAGADKRTLKHLYHYSINLGISFQIIDDILDFTQGESELGKPAGQDLLNGNITLPVIYALKNKKISSKIRELSENSSESEFKSCIDLIQDSKALDRSKKLNKKYQQKAKRALRKIKHPDTKILKELLLQLEKRSS</sequence>
<dbReference type="EC" id="2.5.1.30" evidence="7"/>
<dbReference type="EMBL" id="AFNU02000004">
    <property type="protein sequence ID" value="ERJ12590.1"/>
    <property type="molecule type" value="Genomic_DNA"/>
</dbReference>
<evidence type="ECO:0000313" key="8">
    <source>
        <dbReference type="Proteomes" id="UP000005707"/>
    </source>
</evidence>
<dbReference type="CDD" id="cd00685">
    <property type="entry name" value="Trans_IPPS_HT"/>
    <property type="match status" value="1"/>
</dbReference>
<gene>
    <name evidence="7" type="primary">hepT</name>
    <name evidence="7" type="ORF">HLPCO_001576</name>
</gene>
<protein>
    <submittedName>
        <fullName evidence="7">Heptaprenyl diphosphate synthase component 2 protein</fullName>
        <ecNumber evidence="7">2.5.1.30</ecNumber>
    </submittedName>
</protein>
<evidence type="ECO:0000256" key="3">
    <source>
        <dbReference type="ARBA" id="ARBA00022679"/>
    </source>
</evidence>
<name>F7PSZ8_9MOLU</name>
<dbReference type="GO" id="GO:0046872">
    <property type="term" value="F:metal ion binding"/>
    <property type="evidence" value="ECO:0007669"/>
    <property type="project" value="UniProtKB-KW"/>
</dbReference>
<dbReference type="PANTHER" id="PTHR12001:SF69">
    <property type="entry name" value="ALL TRANS-POLYPRENYL-DIPHOSPHATE SYNTHASE PDSS1"/>
    <property type="match status" value="1"/>
</dbReference>
<keyword evidence="5" id="KW-0460">Magnesium</keyword>
<comment type="cofactor">
    <cofactor evidence="1">
        <name>Mg(2+)</name>
        <dbReference type="ChEBI" id="CHEBI:18420"/>
    </cofactor>
</comment>
<keyword evidence="8" id="KW-1185">Reference proteome</keyword>
<organism evidence="7 8">
    <name type="scientific">Haloplasma contractile SSD-17B</name>
    <dbReference type="NCBI Taxonomy" id="1033810"/>
    <lineage>
        <taxon>Bacteria</taxon>
        <taxon>Bacillati</taxon>
        <taxon>Mycoplasmatota</taxon>
        <taxon>Mollicutes</taxon>
        <taxon>Haloplasmatales</taxon>
        <taxon>Haloplasmataceae</taxon>
        <taxon>Haloplasma</taxon>
    </lineage>
</organism>
<dbReference type="STRING" id="1033810.HLPCO_001576"/>
<dbReference type="OrthoDB" id="9805316at2"/>
<evidence type="ECO:0000256" key="1">
    <source>
        <dbReference type="ARBA" id="ARBA00001946"/>
    </source>
</evidence>
<dbReference type="AlphaFoldDB" id="F7PSZ8"/>
<keyword evidence="4" id="KW-0479">Metal-binding</keyword>
<evidence type="ECO:0000256" key="5">
    <source>
        <dbReference type="ARBA" id="ARBA00022842"/>
    </source>
</evidence>
<proteinExistence type="inferred from homology"/>
<dbReference type="eggNOG" id="COG0142">
    <property type="taxonomic scope" value="Bacteria"/>
</dbReference>
<keyword evidence="3 6" id="KW-0808">Transferase</keyword>
<dbReference type="GO" id="GO:0008299">
    <property type="term" value="P:isoprenoid biosynthetic process"/>
    <property type="evidence" value="ECO:0007669"/>
    <property type="project" value="InterPro"/>
</dbReference>
<dbReference type="Pfam" id="PF00348">
    <property type="entry name" value="polyprenyl_synt"/>
    <property type="match status" value="1"/>
</dbReference>
<accession>F7PSZ8</accession>
<dbReference type="InterPro" id="IPR033749">
    <property type="entry name" value="Polyprenyl_synt_CS"/>
</dbReference>
<comment type="caution">
    <text evidence="7">The sequence shown here is derived from an EMBL/GenBank/DDBJ whole genome shotgun (WGS) entry which is preliminary data.</text>
</comment>
<dbReference type="InParanoid" id="F7PSZ8"/>
<dbReference type="PROSITE" id="PS00723">
    <property type="entry name" value="POLYPRENYL_SYNTHASE_1"/>
    <property type="match status" value="1"/>
</dbReference>
<evidence type="ECO:0000256" key="4">
    <source>
        <dbReference type="ARBA" id="ARBA00022723"/>
    </source>
</evidence>
<dbReference type="PROSITE" id="PS00444">
    <property type="entry name" value="POLYPRENYL_SYNTHASE_2"/>
    <property type="match status" value="1"/>
</dbReference>
<dbReference type="SUPFAM" id="SSF48576">
    <property type="entry name" value="Terpenoid synthases"/>
    <property type="match status" value="1"/>
</dbReference>
<dbReference type="Proteomes" id="UP000005707">
    <property type="component" value="Unassembled WGS sequence"/>
</dbReference>
<evidence type="ECO:0000256" key="6">
    <source>
        <dbReference type="RuleBase" id="RU004466"/>
    </source>
</evidence>
<dbReference type="Gene3D" id="1.10.600.10">
    <property type="entry name" value="Farnesyl Diphosphate Synthase"/>
    <property type="match status" value="1"/>
</dbReference>
<reference evidence="7 8" key="2">
    <citation type="journal article" date="2013" name="PLoS ONE">
        <title>INDIGO - INtegrated Data Warehouse of MIcrobial GenOmes with Examples from the Red Sea Extremophiles.</title>
        <authorList>
            <person name="Alam I."/>
            <person name="Antunes A."/>
            <person name="Kamau A.A."/>
            <person name="Ba Alawi W."/>
            <person name="Kalkatawi M."/>
            <person name="Stingl U."/>
            <person name="Bajic V.B."/>
        </authorList>
    </citation>
    <scope>NUCLEOTIDE SEQUENCE [LARGE SCALE GENOMIC DNA]</scope>
    <source>
        <strain evidence="7 8">SSD-17B</strain>
    </source>
</reference>
<dbReference type="PANTHER" id="PTHR12001">
    <property type="entry name" value="GERANYLGERANYL PYROPHOSPHATE SYNTHASE"/>
    <property type="match status" value="1"/>
</dbReference>
<dbReference type="InterPro" id="IPR008949">
    <property type="entry name" value="Isoprenoid_synthase_dom_sf"/>
</dbReference>
<dbReference type="SFLD" id="SFLDS00005">
    <property type="entry name" value="Isoprenoid_Synthase_Type_I"/>
    <property type="match status" value="1"/>
</dbReference>
<dbReference type="InterPro" id="IPR000092">
    <property type="entry name" value="Polyprenyl_synt"/>
</dbReference>
<evidence type="ECO:0000256" key="2">
    <source>
        <dbReference type="ARBA" id="ARBA00006706"/>
    </source>
</evidence>
<comment type="similarity">
    <text evidence="2 6">Belongs to the FPP/GGPP synthase family.</text>
</comment>
<reference evidence="7 8" key="1">
    <citation type="journal article" date="2011" name="J. Bacteriol.">
        <title>Genome sequence of Haloplasma contractile, an unusual contractile bacterium from a deep-sea anoxic brine lake.</title>
        <authorList>
            <person name="Antunes A."/>
            <person name="Alam I."/>
            <person name="El Dorry H."/>
            <person name="Siam R."/>
            <person name="Robertson A."/>
            <person name="Bajic V.B."/>
            <person name="Stingl U."/>
        </authorList>
    </citation>
    <scope>NUCLEOTIDE SEQUENCE [LARGE SCALE GENOMIC DNA]</scope>
    <source>
        <strain evidence="7 8">SSD-17B</strain>
    </source>
</reference>
<evidence type="ECO:0000313" key="7">
    <source>
        <dbReference type="EMBL" id="ERJ12590.1"/>
    </source>
</evidence>
<dbReference type="GO" id="GO:0000010">
    <property type="term" value="F:heptaprenyl diphosphate synthase activity"/>
    <property type="evidence" value="ECO:0007669"/>
    <property type="project" value="UniProtKB-EC"/>
</dbReference>
<dbReference type="FunCoup" id="F7PSZ8">
    <property type="interactions" value="327"/>
</dbReference>